<name>A0A6C0L924_9ZZZZ</name>
<dbReference type="AlphaFoldDB" id="A0A6C0L924"/>
<reference evidence="1" key="1">
    <citation type="journal article" date="2020" name="Nature">
        <title>Giant virus diversity and host interactions through global metagenomics.</title>
        <authorList>
            <person name="Schulz F."/>
            <person name="Roux S."/>
            <person name="Paez-Espino D."/>
            <person name="Jungbluth S."/>
            <person name="Walsh D.A."/>
            <person name="Denef V.J."/>
            <person name="McMahon K.D."/>
            <person name="Konstantinidis K.T."/>
            <person name="Eloe-Fadrosh E.A."/>
            <person name="Kyrpides N.C."/>
            <person name="Woyke T."/>
        </authorList>
    </citation>
    <scope>NUCLEOTIDE SEQUENCE</scope>
    <source>
        <strain evidence="1">GVMAG-M-3300027759-42</strain>
    </source>
</reference>
<protein>
    <submittedName>
        <fullName evidence="1">Uncharacterized protein</fullName>
    </submittedName>
</protein>
<proteinExistence type="predicted"/>
<organism evidence="1">
    <name type="scientific">viral metagenome</name>
    <dbReference type="NCBI Taxonomy" id="1070528"/>
    <lineage>
        <taxon>unclassified sequences</taxon>
        <taxon>metagenomes</taxon>
        <taxon>organismal metagenomes</taxon>
    </lineage>
</organism>
<accession>A0A6C0L924</accession>
<sequence>MFLYLDTDKYTDKFMNKEPKKYILAHIKVPMEINEDGTFETLPNYLSINFENLKDLPSPSDNDYNNDYIKQQIVSLLSNNDNTVSTKNEILESNEQKSELIEKPLTLSQIDLNNRKQKSHMKNITFKNKLQSVSRFTVKNYSELSSNNKDVDSLE</sequence>
<evidence type="ECO:0000313" key="1">
    <source>
        <dbReference type="EMBL" id="QHU26907.1"/>
    </source>
</evidence>
<dbReference type="EMBL" id="MN740446">
    <property type="protein sequence ID" value="QHU26907.1"/>
    <property type="molecule type" value="Genomic_DNA"/>
</dbReference>